<name>A0A3N4KBB2_9PEZI</name>
<dbReference type="Proteomes" id="UP000277580">
    <property type="component" value="Unassembled WGS sequence"/>
</dbReference>
<sequence length="158" mass="17484">MLLDPPLELLQKCIHFAIFPHAGAAYITHTPPTPRNKKALRSLLLTCRTLSSVTVSYSFSPYLTLSFEDIRARLLPVLPAPILGHFVLQLDNGSVRYVRNANGLWDAMFPHVLYTRSTSSMTTGASTVTTICTPPPSPLPSETFSRSRLCPPQYLSAR</sequence>
<organism evidence="1 2">
    <name type="scientific">Morchella conica CCBAS932</name>
    <dbReference type="NCBI Taxonomy" id="1392247"/>
    <lineage>
        <taxon>Eukaryota</taxon>
        <taxon>Fungi</taxon>
        <taxon>Dikarya</taxon>
        <taxon>Ascomycota</taxon>
        <taxon>Pezizomycotina</taxon>
        <taxon>Pezizomycetes</taxon>
        <taxon>Pezizales</taxon>
        <taxon>Morchellaceae</taxon>
        <taxon>Morchella</taxon>
    </lineage>
</organism>
<dbReference type="InParanoid" id="A0A3N4KBB2"/>
<gene>
    <name evidence="1" type="ORF">P167DRAFT_540672</name>
</gene>
<dbReference type="EMBL" id="ML119253">
    <property type="protein sequence ID" value="RPB06632.1"/>
    <property type="molecule type" value="Genomic_DNA"/>
</dbReference>
<evidence type="ECO:0000313" key="1">
    <source>
        <dbReference type="EMBL" id="RPB06632.1"/>
    </source>
</evidence>
<dbReference type="OrthoDB" id="10487282at2759"/>
<dbReference type="AlphaFoldDB" id="A0A3N4KBB2"/>
<accession>A0A3N4KBB2</accession>
<protein>
    <submittedName>
        <fullName evidence="1">Uncharacterized protein</fullName>
    </submittedName>
</protein>
<evidence type="ECO:0000313" key="2">
    <source>
        <dbReference type="Proteomes" id="UP000277580"/>
    </source>
</evidence>
<keyword evidence="2" id="KW-1185">Reference proteome</keyword>
<reference evidence="1 2" key="1">
    <citation type="journal article" date="2018" name="Nat. Ecol. Evol.">
        <title>Pezizomycetes genomes reveal the molecular basis of ectomycorrhizal truffle lifestyle.</title>
        <authorList>
            <person name="Murat C."/>
            <person name="Payen T."/>
            <person name="Noel B."/>
            <person name="Kuo A."/>
            <person name="Morin E."/>
            <person name="Chen J."/>
            <person name="Kohler A."/>
            <person name="Krizsan K."/>
            <person name="Balestrini R."/>
            <person name="Da Silva C."/>
            <person name="Montanini B."/>
            <person name="Hainaut M."/>
            <person name="Levati E."/>
            <person name="Barry K.W."/>
            <person name="Belfiori B."/>
            <person name="Cichocki N."/>
            <person name="Clum A."/>
            <person name="Dockter R.B."/>
            <person name="Fauchery L."/>
            <person name="Guy J."/>
            <person name="Iotti M."/>
            <person name="Le Tacon F."/>
            <person name="Lindquist E.A."/>
            <person name="Lipzen A."/>
            <person name="Malagnac F."/>
            <person name="Mello A."/>
            <person name="Molinier V."/>
            <person name="Miyauchi S."/>
            <person name="Poulain J."/>
            <person name="Riccioni C."/>
            <person name="Rubini A."/>
            <person name="Sitrit Y."/>
            <person name="Splivallo R."/>
            <person name="Traeger S."/>
            <person name="Wang M."/>
            <person name="Zifcakova L."/>
            <person name="Wipf D."/>
            <person name="Zambonelli A."/>
            <person name="Paolocci F."/>
            <person name="Nowrousian M."/>
            <person name="Ottonello S."/>
            <person name="Baldrian P."/>
            <person name="Spatafora J.W."/>
            <person name="Henrissat B."/>
            <person name="Nagy L.G."/>
            <person name="Aury J.M."/>
            <person name="Wincker P."/>
            <person name="Grigoriev I.V."/>
            <person name="Bonfante P."/>
            <person name="Martin F.M."/>
        </authorList>
    </citation>
    <scope>NUCLEOTIDE SEQUENCE [LARGE SCALE GENOMIC DNA]</scope>
    <source>
        <strain evidence="1 2">CCBAS932</strain>
    </source>
</reference>
<proteinExistence type="predicted"/>